<evidence type="ECO:0000313" key="3">
    <source>
        <dbReference type="Proteomes" id="UP001178354"/>
    </source>
</evidence>
<dbReference type="Gene3D" id="2.50.20.10">
    <property type="entry name" value="Lipoprotein localisation LolA/LolB/LppX"/>
    <property type="match status" value="1"/>
</dbReference>
<evidence type="ECO:0000313" key="2">
    <source>
        <dbReference type="EMBL" id="MDP1519894.1"/>
    </source>
</evidence>
<gene>
    <name evidence="2" type="ORF">Q8A57_02835</name>
</gene>
<dbReference type="RefSeq" id="WP_305169406.1">
    <property type="nucleotide sequence ID" value="NZ_JAUUUU010000001.1"/>
</dbReference>
<protein>
    <submittedName>
        <fullName evidence="2">DUF1329 domain-containing protein</fullName>
    </submittedName>
</protein>
<accession>A0AAW8B2B3</accession>
<dbReference type="AlphaFoldDB" id="A0AAW8B2B3"/>
<keyword evidence="3" id="KW-1185">Reference proteome</keyword>
<name>A0AAW8B2B3_9GAMM</name>
<feature type="signal peptide" evidence="1">
    <location>
        <begin position="1"/>
        <end position="20"/>
    </location>
</feature>
<reference evidence="2" key="1">
    <citation type="journal article" date="2010" name="Int. J. Syst. Evol. Microbiol.">
        <title>Porticoccus litoralis gen. nov., sp. nov., a gammaproteobacterium isolated from the Yellow Sea.</title>
        <authorList>
            <person name="Oh H.M."/>
            <person name="Kim H."/>
            <person name="Kim K.M."/>
            <person name="Min G.S."/>
            <person name="Cho J.C."/>
        </authorList>
    </citation>
    <scope>NUCLEOTIDE SEQUENCE</scope>
    <source>
        <strain evidence="2">DSM 25064</strain>
    </source>
</reference>
<evidence type="ECO:0000256" key="1">
    <source>
        <dbReference type="SAM" id="SignalP"/>
    </source>
</evidence>
<organism evidence="2 3">
    <name type="scientific">Porticoccus litoralis</name>
    <dbReference type="NCBI Taxonomy" id="434086"/>
    <lineage>
        <taxon>Bacteria</taxon>
        <taxon>Pseudomonadati</taxon>
        <taxon>Pseudomonadota</taxon>
        <taxon>Gammaproteobacteria</taxon>
        <taxon>Cellvibrionales</taxon>
        <taxon>Porticoccaceae</taxon>
        <taxon>Porticoccus</taxon>
    </lineage>
</organism>
<dbReference type="InterPro" id="IPR010752">
    <property type="entry name" value="DUF1329"/>
</dbReference>
<dbReference type="CDD" id="cd16329">
    <property type="entry name" value="LolA_like"/>
    <property type="match status" value="1"/>
</dbReference>
<sequence>MTTSVVSMGLFVAAPLTATAAGDKAEVDARIYATDRDAGYVQPTAWGEKPNPLYYGDPPKAGRWDGTPQPSETLPAGVTEAQVMKAGTVISAENFDKVKDMYFEGKRVGDMITENTEWMIREKNLKINTRHSEFIEMDPKYMQATIDGKDKVTFDPATREVGNWTAGMFFDPQDILKTFDEKTQTSSDPHAGDKLIWNLRSPTYGATMDLRHISWVFLDAHEGIERIQRWWARRYYMEGRLDGGPVSEGDGTIMQKTVLVAIYPQDIKGIGIFSTRYNDPSAKTPDDVFAYLKSVRRARRLSGNAWMDPIGGTVQLYDDWDIWDAVPTKYKDVTLKGKRWMFAIAHAPLMTVDLRYKNTREEFPAVDMDNAPHFFPAPQVQWEPREVWHIEGTPPDEHPYSKKVVYMEVDYPRPYQGEAYDKNGKFWKTFIFQNRADIGDDGYKAIMPVVGHTIDWKAEFSTTWSSNMKANPEGVEEQDVSLKTLIALAR</sequence>
<dbReference type="EMBL" id="JAUUUU010000001">
    <property type="protein sequence ID" value="MDP1519894.1"/>
    <property type="molecule type" value="Genomic_DNA"/>
</dbReference>
<dbReference type="Pfam" id="PF07044">
    <property type="entry name" value="DUF1329"/>
    <property type="match status" value="1"/>
</dbReference>
<comment type="caution">
    <text evidence="2">The sequence shown here is derived from an EMBL/GenBank/DDBJ whole genome shotgun (WGS) entry which is preliminary data.</text>
</comment>
<dbReference type="Proteomes" id="UP001178354">
    <property type="component" value="Unassembled WGS sequence"/>
</dbReference>
<feature type="chain" id="PRO_5044026705" evidence="1">
    <location>
        <begin position="21"/>
        <end position="490"/>
    </location>
</feature>
<proteinExistence type="predicted"/>
<keyword evidence="1" id="KW-0732">Signal</keyword>
<reference evidence="2" key="2">
    <citation type="submission" date="2023-08" db="EMBL/GenBank/DDBJ databases">
        <authorList>
            <person name="Luo J."/>
        </authorList>
    </citation>
    <scope>NUCLEOTIDE SEQUENCE</scope>
    <source>
        <strain evidence="2">DSM 25064</strain>
    </source>
</reference>